<dbReference type="CDD" id="cd05233">
    <property type="entry name" value="SDR_c"/>
    <property type="match status" value="1"/>
</dbReference>
<evidence type="ECO:0000256" key="2">
    <source>
        <dbReference type="ARBA" id="ARBA00023002"/>
    </source>
</evidence>
<dbReference type="Proteomes" id="UP000053095">
    <property type="component" value="Unassembled WGS sequence"/>
</dbReference>
<keyword evidence="4" id="KW-1185">Reference proteome</keyword>
<dbReference type="SUPFAM" id="SSF51735">
    <property type="entry name" value="NAD(P)-binding Rossmann-fold domains"/>
    <property type="match status" value="1"/>
</dbReference>
<dbReference type="EMBL" id="DF933837">
    <property type="protein sequence ID" value="GAM40779.1"/>
    <property type="molecule type" value="Genomic_DNA"/>
</dbReference>
<evidence type="ECO:0000313" key="4">
    <source>
        <dbReference type="Proteomes" id="UP000053095"/>
    </source>
</evidence>
<keyword evidence="2" id="KW-0560">Oxidoreductase</keyword>
<evidence type="ECO:0000313" key="3">
    <source>
        <dbReference type="EMBL" id="GAM40779.1"/>
    </source>
</evidence>
<dbReference type="InterPro" id="IPR036291">
    <property type="entry name" value="NAD(P)-bd_dom_sf"/>
</dbReference>
<gene>
    <name evidence="3" type="ORF">TCE0_041f13390</name>
</gene>
<dbReference type="PANTHER" id="PTHR42901">
    <property type="entry name" value="ALCOHOL DEHYDROGENASE"/>
    <property type="match status" value="1"/>
</dbReference>
<organism evidence="3 4">
    <name type="scientific">Talaromyces pinophilus</name>
    <name type="common">Penicillium pinophilum</name>
    <dbReference type="NCBI Taxonomy" id="128442"/>
    <lineage>
        <taxon>Eukaryota</taxon>
        <taxon>Fungi</taxon>
        <taxon>Dikarya</taxon>
        <taxon>Ascomycota</taxon>
        <taxon>Pezizomycotina</taxon>
        <taxon>Eurotiomycetes</taxon>
        <taxon>Eurotiomycetidae</taxon>
        <taxon>Eurotiales</taxon>
        <taxon>Trichocomaceae</taxon>
        <taxon>Talaromyces</taxon>
        <taxon>Talaromyces sect. Talaromyces</taxon>
    </lineage>
</organism>
<comment type="caution">
    <text evidence="3">The sequence shown here is derived from an EMBL/GenBank/DDBJ whole genome shotgun (WGS) entry which is preliminary data.</text>
</comment>
<protein>
    <submittedName>
        <fullName evidence="3">Short-chain dehydrogenase</fullName>
    </submittedName>
</protein>
<dbReference type="GO" id="GO:0016491">
    <property type="term" value="F:oxidoreductase activity"/>
    <property type="evidence" value="ECO:0007669"/>
    <property type="project" value="UniProtKB-KW"/>
</dbReference>
<dbReference type="PANTHER" id="PTHR42901:SF1">
    <property type="entry name" value="ALCOHOL DEHYDROGENASE"/>
    <property type="match status" value="1"/>
</dbReference>
<accession>A0A6V8HFN8</accession>
<reference evidence="4" key="1">
    <citation type="journal article" date="2015" name="Genome Announc.">
        <title>Draft genome sequence of Talaromyces cellulolyticus strain Y-94, a source of lignocellulosic biomass-degrading enzymes.</title>
        <authorList>
            <person name="Fujii T."/>
            <person name="Koike H."/>
            <person name="Sawayama S."/>
            <person name="Yano S."/>
            <person name="Inoue H."/>
        </authorList>
    </citation>
    <scope>NUCLEOTIDE SEQUENCE [LARGE SCALE GENOMIC DNA]</scope>
    <source>
        <strain evidence="4">Y-94</strain>
    </source>
</reference>
<dbReference type="InterPro" id="IPR002347">
    <property type="entry name" value="SDR_fam"/>
</dbReference>
<dbReference type="AlphaFoldDB" id="A0A6V8HFN8"/>
<name>A0A6V8HFN8_TALPI</name>
<dbReference type="Pfam" id="PF00106">
    <property type="entry name" value="adh_short"/>
    <property type="match status" value="1"/>
</dbReference>
<sequence length="286" mass="30588">MPPFPSLTKIWHTATYPAISPSKPSLSAAGKTVLVTGGEKGGGIGAGIARAFAVAGSTQIAILGRRQEVLAPTAKELENSFKDLKVLTCAAGVSKKDQVDAAFDLVAKEFGPIDVFVDNAGYMTTEPVTEMDSDGAWAVFETNMRGSIYTARAFARTARKDHAVVIDVSSIAAIMPPMPGGASYSASKLAATKIWEYFAAENPKYRVVSIQPGQIETEMTKNIGLNGADHADLPGHFSVWLASPEADFLHGKFVCANWDVEELMSRKEEFEKTDLATIRLAGLPSF</sequence>
<proteinExistence type="inferred from homology"/>
<dbReference type="PRINTS" id="PR00081">
    <property type="entry name" value="GDHRDH"/>
</dbReference>
<dbReference type="Gene3D" id="3.40.50.720">
    <property type="entry name" value="NAD(P)-binding Rossmann-like Domain"/>
    <property type="match status" value="1"/>
</dbReference>
<evidence type="ECO:0000256" key="1">
    <source>
        <dbReference type="ARBA" id="ARBA00006484"/>
    </source>
</evidence>
<comment type="similarity">
    <text evidence="1">Belongs to the short-chain dehydrogenases/reductases (SDR) family.</text>
</comment>